<dbReference type="SUPFAM" id="SSF46785">
    <property type="entry name" value="Winged helix' DNA-binding domain"/>
    <property type="match status" value="1"/>
</dbReference>
<comment type="similarity">
    <text evidence="1">Belongs to the LysR transcriptional regulatory family.</text>
</comment>
<evidence type="ECO:0000256" key="3">
    <source>
        <dbReference type="ARBA" id="ARBA00023125"/>
    </source>
</evidence>
<evidence type="ECO:0000256" key="2">
    <source>
        <dbReference type="ARBA" id="ARBA00023015"/>
    </source>
</evidence>
<dbReference type="STRING" id="863227.GCA_000373005_04239"/>
<dbReference type="OrthoDB" id="5297026at2"/>
<protein>
    <recommendedName>
        <fullName evidence="5">HTH lysR-type domain-containing protein</fullName>
    </recommendedName>
</protein>
<dbReference type="InterPro" id="IPR036390">
    <property type="entry name" value="WH_DNA-bd_sf"/>
</dbReference>
<reference evidence="6 7" key="1">
    <citation type="submission" date="2018-01" db="EMBL/GenBank/DDBJ databases">
        <title>Whole genome analyses suggest that Burkholderia sensu lato contains two further novel genera in the rhizoxinica-symbiotica group Mycetohabitans gen. nov., and Trinickia gen. nov.: implications for the evolution of diazotrophy and nodulation in the Burkholderiaceae.</title>
        <authorList>
            <person name="Estrada-de los Santos P."/>
            <person name="Palmer M."/>
            <person name="Chavez-Ramirez B."/>
            <person name="Beukes C."/>
            <person name="Steenkamp E.T."/>
            <person name="Hirsch A.M."/>
            <person name="Manyaka P."/>
            <person name="Maluk M."/>
            <person name="Lafos M."/>
            <person name="Crook M."/>
            <person name="Gross E."/>
            <person name="Simon M.F."/>
            <person name="Bueno dos Reis Junior F."/>
            <person name="Poole P.S."/>
            <person name="Venter S.N."/>
            <person name="James E.K."/>
        </authorList>
    </citation>
    <scope>NUCLEOTIDE SEQUENCE [LARGE SCALE GENOMIC DNA]</scope>
    <source>
        <strain evidence="6 7">JPY 581</strain>
    </source>
</reference>
<dbReference type="PRINTS" id="PR00039">
    <property type="entry name" value="HTHLYSR"/>
</dbReference>
<dbReference type="EMBL" id="PNYC01000035">
    <property type="protein sequence ID" value="PMS30107.1"/>
    <property type="molecule type" value="Genomic_DNA"/>
</dbReference>
<sequence length="308" mass="33741">MKLRQLQCLCAVVDAGLNISRAATVLHATQPAVAKQLKQFEEELGVDLLLRRGDRPVELTSAGARVVAWARRALQAVDNFTAIAQENNGEEGGTITLATSHAHANYLLLHAIAAFNQRFPRVRMQVVQALPYHVAELVRDGKAAVGVTYMPWQVPRDVVAVPFMTTLRLVVASAGHPLLQEAELTLERLAAYPLIVPQSARPQGAYIVSRFRQAGLEVNPIVQAYDVDVTKTYVAAGLGVGIIPAFCFSAEKDAGLEVRDVGHLFEPVTSVVLARRHGHLSPYVYVFLQAIDVSLERRRLETLILEDS</sequence>
<dbReference type="InterPro" id="IPR005119">
    <property type="entry name" value="LysR_subst-bd"/>
</dbReference>
<gene>
    <name evidence="6" type="ORF">C0Z20_30350</name>
</gene>
<dbReference type="GO" id="GO:0019344">
    <property type="term" value="P:cysteine biosynthetic process"/>
    <property type="evidence" value="ECO:0007669"/>
    <property type="project" value="TreeGrafter"/>
</dbReference>
<feature type="domain" description="HTH lysR-type" evidence="5">
    <location>
        <begin position="1"/>
        <end position="60"/>
    </location>
</feature>
<dbReference type="Pfam" id="PF03466">
    <property type="entry name" value="LysR_substrate"/>
    <property type="match status" value="1"/>
</dbReference>
<dbReference type="AlphaFoldDB" id="A0A2N7WL26"/>
<keyword evidence="2" id="KW-0805">Transcription regulation</keyword>
<evidence type="ECO:0000313" key="7">
    <source>
        <dbReference type="Proteomes" id="UP000235777"/>
    </source>
</evidence>
<dbReference type="Gene3D" id="3.40.190.10">
    <property type="entry name" value="Periplasmic binding protein-like II"/>
    <property type="match status" value="2"/>
</dbReference>
<dbReference type="SUPFAM" id="SSF53850">
    <property type="entry name" value="Periplasmic binding protein-like II"/>
    <property type="match status" value="1"/>
</dbReference>
<dbReference type="Gene3D" id="1.10.10.10">
    <property type="entry name" value="Winged helix-like DNA-binding domain superfamily/Winged helix DNA-binding domain"/>
    <property type="match status" value="1"/>
</dbReference>
<dbReference type="GO" id="GO:0000976">
    <property type="term" value="F:transcription cis-regulatory region binding"/>
    <property type="evidence" value="ECO:0007669"/>
    <property type="project" value="TreeGrafter"/>
</dbReference>
<keyword evidence="3" id="KW-0238">DNA-binding</keyword>
<dbReference type="GO" id="GO:0003700">
    <property type="term" value="F:DNA-binding transcription factor activity"/>
    <property type="evidence" value="ECO:0007669"/>
    <property type="project" value="InterPro"/>
</dbReference>
<dbReference type="Proteomes" id="UP000235777">
    <property type="component" value="Unassembled WGS sequence"/>
</dbReference>
<organism evidence="6 7">
    <name type="scientific">Trinickia symbiotica</name>
    <dbReference type="NCBI Taxonomy" id="863227"/>
    <lineage>
        <taxon>Bacteria</taxon>
        <taxon>Pseudomonadati</taxon>
        <taxon>Pseudomonadota</taxon>
        <taxon>Betaproteobacteria</taxon>
        <taxon>Burkholderiales</taxon>
        <taxon>Burkholderiaceae</taxon>
        <taxon>Trinickia</taxon>
    </lineage>
</organism>
<dbReference type="RefSeq" id="WP_018442841.1">
    <property type="nucleotide sequence ID" value="NZ_KB890195.1"/>
</dbReference>
<dbReference type="InterPro" id="IPR000847">
    <property type="entry name" value="LysR_HTH_N"/>
</dbReference>
<accession>A0A2N7WL26</accession>
<evidence type="ECO:0000256" key="1">
    <source>
        <dbReference type="ARBA" id="ARBA00009437"/>
    </source>
</evidence>
<keyword evidence="4" id="KW-0804">Transcription</keyword>
<dbReference type="PANTHER" id="PTHR30126">
    <property type="entry name" value="HTH-TYPE TRANSCRIPTIONAL REGULATOR"/>
    <property type="match status" value="1"/>
</dbReference>
<dbReference type="PROSITE" id="PS50931">
    <property type="entry name" value="HTH_LYSR"/>
    <property type="match status" value="1"/>
</dbReference>
<name>A0A2N7WL26_9BURK</name>
<dbReference type="InterPro" id="IPR036388">
    <property type="entry name" value="WH-like_DNA-bd_sf"/>
</dbReference>
<comment type="caution">
    <text evidence="6">The sequence shown here is derived from an EMBL/GenBank/DDBJ whole genome shotgun (WGS) entry which is preliminary data.</text>
</comment>
<evidence type="ECO:0000256" key="4">
    <source>
        <dbReference type="ARBA" id="ARBA00023163"/>
    </source>
</evidence>
<dbReference type="Pfam" id="PF00126">
    <property type="entry name" value="HTH_1"/>
    <property type="match status" value="1"/>
</dbReference>
<proteinExistence type="inferred from homology"/>
<evidence type="ECO:0000313" key="6">
    <source>
        <dbReference type="EMBL" id="PMS30107.1"/>
    </source>
</evidence>
<keyword evidence="7" id="KW-1185">Reference proteome</keyword>
<evidence type="ECO:0000259" key="5">
    <source>
        <dbReference type="PROSITE" id="PS50931"/>
    </source>
</evidence>
<dbReference type="PANTHER" id="PTHR30126:SF6">
    <property type="entry name" value="HTH-TYPE TRANSCRIPTIONAL REGULATOR CYSB-RELATED"/>
    <property type="match status" value="1"/>
</dbReference>